<accession>A0ACC0DEX4</accession>
<reference evidence="1 2" key="1">
    <citation type="journal article" date="2022" name="New Phytol.">
        <title>Ecological generalism drives hyperdiversity of secondary metabolite gene clusters in xylarialean endophytes.</title>
        <authorList>
            <person name="Franco M.E.E."/>
            <person name="Wisecaver J.H."/>
            <person name="Arnold A.E."/>
            <person name="Ju Y.M."/>
            <person name="Slot J.C."/>
            <person name="Ahrendt S."/>
            <person name="Moore L.P."/>
            <person name="Eastman K.E."/>
            <person name="Scott K."/>
            <person name="Konkel Z."/>
            <person name="Mondo S.J."/>
            <person name="Kuo A."/>
            <person name="Hayes R.D."/>
            <person name="Haridas S."/>
            <person name="Andreopoulos B."/>
            <person name="Riley R."/>
            <person name="LaButti K."/>
            <person name="Pangilinan J."/>
            <person name="Lipzen A."/>
            <person name="Amirebrahimi M."/>
            <person name="Yan J."/>
            <person name="Adam C."/>
            <person name="Keymanesh K."/>
            <person name="Ng V."/>
            <person name="Louie K."/>
            <person name="Northen T."/>
            <person name="Drula E."/>
            <person name="Henrissat B."/>
            <person name="Hsieh H.M."/>
            <person name="Youens-Clark K."/>
            <person name="Lutzoni F."/>
            <person name="Miadlikowska J."/>
            <person name="Eastwood D.C."/>
            <person name="Hamelin R.C."/>
            <person name="Grigoriev I.V."/>
            <person name="U'Ren J.M."/>
        </authorList>
    </citation>
    <scope>NUCLEOTIDE SEQUENCE [LARGE SCALE GENOMIC DNA]</scope>
    <source>
        <strain evidence="1 2">ER1909</strain>
    </source>
</reference>
<comment type="caution">
    <text evidence="1">The sequence shown here is derived from an EMBL/GenBank/DDBJ whole genome shotgun (WGS) entry which is preliminary data.</text>
</comment>
<gene>
    <name evidence="1" type="ORF">F4821DRAFT_210383</name>
</gene>
<organism evidence="1 2">
    <name type="scientific">Hypoxylon rubiginosum</name>
    <dbReference type="NCBI Taxonomy" id="110542"/>
    <lineage>
        <taxon>Eukaryota</taxon>
        <taxon>Fungi</taxon>
        <taxon>Dikarya</taxon>
        <taxon>Ascomycota</taxon>
        <taxon>Pezizomycotina</taxon>
        <taxon>Sordariomycetes</taxon>
        <taxon>Xylariomycetidae</taxon>
        <taxon>Xylariales</taxon>
        <taxon>Hypoxylaceae</taxon>
        <taxon>Hypoxylon</taxon>
    </lineage>
</organism>
<dbReference type="Proteomes" id="UP001497680">
    <property type="component" value="Unassembled WGS sequence"/>
</dbReference>
<evidence type="ECO:0000313" key="1">
    <source>
        <dbReference type="EMBL" id="KAI6091015.1"/>
    </source>
</evidence>
<keyword evidence="2" id="KW-1185">Reference proteome</keyword>
<sequence length="146" mass="15733">MCGPNGRETHGGALAVLSLPTRSTRSSPPTSAGKLVFHDCKKGSSIATHVKFTPDDSLTNVDSLVVAIHETGDLTKSAIISPFLHKFSMTQDRPASQSDRQDRKVEVPLPYPVKIEVGNDGIIGRRVSLWSQHTTDPIAEGIIGYN</sequence>
<evidence type="ECO:0000313" key="2">
    <source>
        <dbReference type="Proteomes" id="UP001497680"/>
    </source>
</evidence>
<proteinExistence type="predicted"/>
<name>A0ACC0DEX4_9PEZI</name>
<dbReference type="EMBL" id="MU394288">
    <property type="protein sequence ID" value="KAI6091015.1"/>
    <property type="molecule type" value="Genomic_DNA"/>
</dbReference>
<protein>
    <submittedName>
        <fullName evidence="1">Uncharacterized protein</fullName>
    </submittedName>
</protein>